<dbReference type="Gene3D" id="3.40.50.300">
    <property type="entry name" value="P-loop containing nucleotide triphosphate hydrolases"/>
    <property type="match status" value="1"/>
</dbReference>
<feature type="domain" description="Bacterial type II secretion system protein E" evidence="4">
    <location>
        <begin position="293"/>
        <end position="307"/>
    </location>
</feature>
<dbReference type="PROSITE" id="PS00662">
    <property type="entry name" value="T2SP_E"/>
    <property type="match status" value="1"/>
</dbReference>
<sequence>MFSALTPAKENAMNITQLTALCLRHQGILLDADNEVVHVAVVDSPSHELLDALHFATTKRIDIVCWTRQQMEGHMHKPRKMLPAVIADDSRTAAELLQQTLESALAKRASDIHIEPAENHYRIRLRVDGVLHALPGVSSVTGAALTARLKVLGNLDIAEHRLPQDGQFTVTLAGNAVSFRVAVLPCRDGEKVVLRLLHQVEQALDLNALGMPDTQLALFMQALRQPQGLVLVTGPTGSGKTVTLYSALQARNTQDVNLCSVEDPVEIPVEGLNQTQIHPRAGLTFQSVLRALLRQDPDIIMVGEIRDGETAEIAIKAAQTGHLVLSTLHTNSTSETLIRLQQMGVARWMISSALTLVVAQRLVRKLCPYCRHLAAESVSLPAALWPTTLPRWQAPGCERCYHGFYGRTALFEVLPVTPALRQLLINNATVEALESCARQEGMSTLFENGCHAVEQGLTTFEELLRVLGLPHVG</sequence>
<dbReference type="GO" id="GO:0016887">
    <property type="term" value="F:ATP hydrolysis activity"/>
    <property type="evidence" value="ECO:0007669"/>
    <property type="project" value="TreeGrafter"/>
</dbReference>
<organism evidence="5 6">
    <name type="scientific">Citrobacter koseri (strain ATCC BAA-895 / CDC 4225-83 / SGSC4696)</name>
    <dbReference type="NCBI Taxonomy" id="290338"/>
    <lineage>
        <taxon>Bacteria</taxon>
        <taxon>Pseudomonadati</taxon>
        <taxon>Pseudomonadota</taxon>
        <taxon>Gammaproteobacteria</taxon>
        <taxon>Enterobacterales</taxon>
        <taxon>Enterobacteriaceae</taxon>
        <taxon>Citrobacter</taxon>
    </lineage>
</organism>
<evidence type="ECO:0000256" key="1">
    <source>
        <dbReference type="ARBA" id="ARBA00006611"/>
    </source>
</evidence>
<dbReference type="HOGENOM" id="CLU_013446_2_2_6"/>
<dbReference type="Proteomes" id="UP000008148">
    <property type="component" value="Chromosome"/>
</dbReference>
<comment type="similarity">
    <text evidence="1">Belongs to the GSP E family.</text>
</comment>
<dbReference type="GO" id="GO:0005524">
    <property type="term" value="F:ATP binding"/>
    <property type="evidence" value="ECO:0007669"/>
    <property type="project" value="UniProtKB-KW"/>
</dbReference>
<reference evidence="5 6" key="1">
    <citation type="submission" date="2007-08" db="EMBL/GenBank/DDBJ databases">
        <authorList>
            <consortium name="The Citrobacter koseri Genome Sequencing Project"/>
            <person name="McClelland M."/>
            <person name="Sanderson E.K."/>
            <person name="Porwollik S."/>
            <person name="Spieth J."/>
            <person name="Clifton W.S."/>
            <person name="Latreille P."/>
            <person name="Courtney L."/>
            <person name="Wang C."/>
            <person name="Pepin K."/>
            <person name="Bhonagiri V."/>
            <person name="Nash W."/>
            <person name="Johnson M."/>
            <person name="Thiruvilangam P."/>
            <person name="Wilson R."/>
        </authorList>
    </citation>
    <scope>NUCLEOTIDE SEQUENCE [LARGE SCALE GENOMIC DNA]</scope>
    <source>
        <strain evidence="6">ATCC BAA-895 / CDC 4225-83 / SGSC4696</strain>
    </source>
</reference>
<keyword evidence="6" id="KW-1185">Reference proteome</keyword>
<dbReference type="InterPro" id="IPR027417">
    <property type="entry name" value="P-loop_NTPase"/>
</dbReference>
<keyword evidence="2" id="KW-0547">Nucleotide-binding</keyword>
<dbReference type="GO" id="GO:0005886">
    <property type="term" value="C:plasma membrane"/>
    <property type="evidence" value="ECO:0007669"/>
    <property type="project" value="TreeGrafter"/>
</dbReference>
<dbReference type="InterPro" id="IPR001482">
    <property type="entry name" value="T2SS/T4SS_dom"/>
</dbReference>
<dbReference type="STRING" id="290338.CKO_03269"/>
<keyword evidence="3" id="KW-0067">ATP-binding</keyword>
<proteinExistence type="inferred from homology"/>
<dbReference type="CDD" id="cd01129">
    <property type="entry name" value="PulE-GspE-like"/>
    <property type="match status" value="1"/>
</dbReference>
<dbReference type="PANTHER" id="PTHR30258">
    <property type="entry name" value="TYPE II SECRETION SYSTEM PROTEIN GSPE-RELATED"/>
    <property type="match status" value="1"/>
</dbReference>
<evidence type="ECO:0000256" key="2">
    <source>
        <dbReference type="ARBA" id="ARBA00022741"/>
    </source>
</evidence>
<dbReference type="Pfam" id="PF00437">
    <property type="entry name" value="T2SSE"/>
    <property type="match status" value="1"/>
</dbReference>
<protein>
    <recommendedName>
        <fullName evidence="4">Bacterial type II secretion system protein E domain-containing protein</fullName>
    </recommendedName>
</protein>
<dbReference type="Pfam" id="PF05157">
    <property type="entry name" value="MshEN"/>
    <property type="match status" value="1"/>
</dbReference>
<accession>A8ALJ0</accession>
<dbReference type="Gene3D" id="3.30.450.90">
    <property type="match status" value="1"/>
</dbReference>
<dbReference type="AlphaFoldDB" id="A8ALJ0"/>
<name>A8ALJ0_CITK8</name>
<gene>
    <name evidence="5" type="ordered locus">CKO_03269</name>
</gene>
<evidence type="ECO:0000256" key="3">
    <source>
        <dbReference type="ARBA" id="ARBA00022840"/>
    </source>
</evidence>
<dbReference type="KEGG" id="cko:CKO_03269"/>
<evidence type="ECO:0000313" key="6">
    <source>
        <dbReference type="Proteomes" id="UP000008148"/>
    </source>
</evidence>
<evidence type="ECO:0000259" key="4">
    <source>
        <dbReference type="PROSITE" id="PS00662"/>
    </source>
</evidence>
<evidence type="ECO:0000313" key="5">
    <source>
        <dbReference type="EMBL" id="ABV14353.1"/>
    </source>
</evidence>
<dbReference type="InterPro" id="IPR007831">
    <property type="entry name" value="T2SS_GspE_N"/>
</dbReference>
<dbReference type="SUPFAM" id="SSF52540">
    <property type="entry name" value="P-loop containing nucleoside triphosphate hydrolases"/>
    <property type="match status" value="1"/>
</dbReference>
<dbReference type="PANTHER" id="PTHR30258:SF1">
    <property type="entry name" value="PROTEIN TRANSPORT PROTEIN HOFB HOMOLOG"/>
    <property type="match status" value="1"/>
</dbReference>
<dbReference type="FunFam" id="3.40.50.300:FF:000398">
    <property type="entry name" value="Type IV pilus assembly ATPase PilB"/>
    <property type="match status" value="1"/>
</dbReference>
<dbReference type="NCBIfam" id="NF007755">
    <property type="entry name" value="PRK10436.1"/>
    <property type="match status" value="1"/>
</dbReference>
<dbReference type="EMBL" id="CP000822">
    <property type="protein sequence ID" value="ABV14353.1"/>
    <property type="molecule type" value="Genomic_DNA"/>
</dbReference>